<comment type="caution">
    <text evidence="3">The sequence shown here is derived from an EMBL/GenBank/DDBJ whole genome shotgun (WGS) entry which is preliminary data.</text>
</comment>
<accession>A0A512ISC3</accession>
<feature type="domain" description="Rad50/SbcC-type AAA" evidence="2">
    <location>
        <begin position="5"/>
        <end position="114"/>
    </location>
</feature>
<dbReference type="GO" id="GO:0016887">
    <property type="term" value="F:ATP hydrolysis activity"/>
    <property type="evidence" value="ECO:0007669"/>
    <property type="project" value="InterPro"/>
</dbReference>
<dbReference type="Pfam" id="PF13476">
    <property type="entry name" value="AAA_23"/>
    <property type="match status" value="1"/>
</dbReference>
<dbReference type="RefSeq" id="WP_170249270.1">
    <property type="nucleotide sequence ID" value="NZ_BJZT01000032.1"/>
</dbReference>
<evidence type="ECO:0000256" key="1">
    <source>
        <dbReference type="SAM" id="MobiDB-lite"/>
    </source>
</evidence>
<evidence type="ECO:0000313" key="4">
    <source>
        <dbReference type="Proteomes" id="UP000321258"/>
    </source>
</evidence>
<dbReference type="AlphaFoldDB" id="A0A512ISC3"/>
<gene>
    <name evidence="3" type="ORF">MHA02_29630</name>
</gene>
<sequence length="436" mass="46806">MKIFRLEAENVKRLKAVSITPDGNLVEITGRNGQGKSSVLDAIWWALSGTKPIQAVPIRKGQDEARIRLDLGEIRVTRTFKKRDGAEFTTAVVVENADGARFARPQELLDKLLGQLSFDPLAFTRMDGRQQLDAMKRFVPGFDFAGTEKANKDDFAGRTEVNRSAKALRAQADGITVPSGTPEARIDTAALVAEMEQAGEHNTDIERRRGRREQAERAIEAYAETAAGSRNRAAALRKEADEAEARADRDDAEAGRIRASLAEASALPDPIDTSALRQRIAAAGETNAAVARREERDRIDARAKEAEAKAAALTKAIEGRVAGMRSAIAQADLPVPGIAFGDDEILLNGVPFDQASSAEQLRTSVAIAMAANPKLRVIRVQDGSLLDAEAMAILGEMADAADCQVWVECVQSGRSTAIVIEDGEVLGATATPIAAE</sequence>
<keyword evidence="4" id="KW-1185">Reference proteome</keyword>
<dbReference type="Gene3D" id="3.40.50.300">
    <property type="entry name" value="P-loop containing nucleotide triphosphate hydrolases"/>
    <property type="match status" value="1"/>
</dbReference>
<dbReference type="PANTHER" id="PTHR32114:SF2">
    <property type="entry name" value="ABC TRANSPORTER ABCH.3"/>
    <property type="match status" value="1"/>
</dbReference>
<dbReference type="PANTHER" id="PTHR32114">
    <property type="entry name" value="ABC TRANSPORTER ABCH.3"/>
    <property type="match status" value="1"/>
</dbReference>
<dbReference type="Proteomes" id="UP000321258">
    <property type="component" value="Unassembled WGS sequence"/>
</dbReference>
<dbReference type="GO" id="GO:0006302">
    <property type="term" value="P:double-strand break repair"/>
    <property type="evidence" value="ECO:0007669"/>
    <property type="project" value="InterPro"/>
</dbReference>
<dbReference type="EMBL" id="BJZT01000032">
    <property type="protein sequence ID" value="GEP00576.1"/>
    <property type="molecule type" value="Genomic_DNA"/>
</dbReference>
<organism evidence="3 4">
    <name type="scientific">Methylobacterium haplocladii</name>
    <dbReference type="NCBI Taxonomy" id="1176176"/>
    <lineage>
        <taxon>Bacteria</taxon>
        <taxon>Pseudomonadati</taxon>
        <taxon>Pseudomonadota</taxon>
        <taxon>Alphaproteobacteria</taxon>
        <taxon>Hyphomicrobiales</taxon>
        <taxon>Methylobacteriaceae</taxon>
        <taxon>Methylobacterium</taxon>
    </lineage>
</organism>
<proteinExistence type="predicted"/>
<evidence type="ECO:0000313" key="3">
    <source>
        <dbReference type="EMBL" id="GEP00576.1"/>
    </source>
</evidence>
<feature type="compositionally biased region" description="Basic and acidic residues" evidence="1">
    <location>
        <begin position="236"/>
        <end position="252"/>
    </location>
</feature>
<evidence type="ECO:0000259" key="2">
    <source>
        <dbReference type="Pfam" id="PF13476"/>
    </source>
</evidence>
<dbReference type="InterPro" id="IPR038729">
    <property type="entry name" value="Rad50/SbcC_AAA"/>
</dbReference>
<name>A0A512ISC3_9HYPH</name>
<protein>
    <recommendedName>
        <fullName evidence="2">Rad50/SbcC-type AAA domain-containing protein</fullName>
    </recommendedName>
</protein>
<feature type="region of interest" description="Disordered" evidence="1">
    <location>
        <begin position="229"/>
        <end position="252"/>
    </location>
</feature>
<dbReference type="SUPFAM" id="SSF52540">
    <property type="entry name" value="P-loop containing nucleoside triphosphate hydrolases"/>
    <property type="match status" value="1"/>
</dbReference>
<reference evidence="3 4" key="1">
    <citation type="submission" date="2019-07" db="EMBL/GenBank/DDBJ databases">
        <title>Whole genome shotgun sequence of Methylobacterium haplocladii NBRC 107714.</title>
        <authorList>
            <person name="Hosoyama A."/>
            <person name="Uohara A."/>
            <person name="Ohji S."/>
            <person name="Ichikawa N."/>
        </authorList>
    </citation>
    <scope>NUCLEOTIDE SEQUENCE [LARGE SCALE GENOMIC DNA]</scope>
    <source>
        <strain evidence="3 4">NBRC 107714</strain>
    </source>
</reference>
<dbReference type="InterPro" id="IPR027417">
    <property type="entry name" value="P-loop_NTPase"/>
</dbReference>